<dbReference type="InterPro" id="IPR051547">
    <property type="entry name" value="TDP2-like"/>
</dbReference>
<keyword evidence="5" id="KW-0540">Nuclease</keyword>
<evidence type="ECO:0000256" key="6">
    <source>
        <dbReference type="ARBA" id="ARBA00022723"/>
    </source>
</evidence>
<evidence type="ECO:0000313" key="15">
    <source>
        <dbReference type="EMBL" id="AFP01444.1"/>
    </source>
</evidence>
<dbReference type="AlphaFoldDB" id="V9KSQ3"/>
<dbReference type="SUPFAM" id="SSF56219">
    <property type="entry name" value="DNase I-like"/>
    <property type="match status" value="1"/>
</dbReference>
<feature type="region of interest" description="Disordered" evidence="13">
    <location>
        <begin position="47"/>
        <end position="68"/>
    </location>
</feature>
<keyword evidence="9" id="KW-0460">Magnesium</keyword>
<dbReference type="GO" id="GO:0003697">
    <property type="term" value="F:single-stranded DNA binding"/>
    <property type="evidence" value="ECO:0007669"/>
    <property type="project" value="TreeGrafter"/>
</dbReference>
<feature type="domain" description="Endonuclease/exonuclease/phosphatase" evidence="14">
    <location>
        <begin position="103"/>
        <end position="336"/>
    </location>
</feature>
<protein>
    <recommendedName>
        <fullName evidence="4">Tyrosyl-DNA phosphodiesterase 2</fullName>
    </recommendedName>
    <alternativeName>
        <fullName evidence="12">5'-tyrosyl-DNA phosphodiesterase</fullName>
    </alternativeName>
</protein>
<keyword evidence="6" id="KW-0479">Metal-binding</keyword>
<dbReference type="GO" id="GO:0046872">
    <property type="term" value="F:metal ion binding"/>
    <property type="evidence" value="ECO:0007669"/>
    <property type="project" value="UniProtKB-KW"/>
</dbReference>
<keyword evidence="11" id="KW-0539">Nucleus</keyword>
<dbReference type="EMBL" id="JW868926">
    <property type="protein sequence ID" value="AFP01444.1"/>
    <property type="molecule type" value="mRNA"/>
</dbReference>
<evidence type="ECO:0000256" key="2">
    <source>
        <dbReference type="ARBA" id="ARBA00001946"/>
    </source>
</evidence>
<keyword evidence="8" id="KW-0378">Hydrolase</keyword>
<name>V9KSQ3_CALMI</name>
<reference evidence="15" key="1">
    <citation type="journal article" date="2014" name="Nature">
        <title>Elephant shark genome provides unique insights into gnathostome evolution.</title>
        <authorList>
            <consortium name="International Elephant Shark Genome Sequencing Consortium"/>
            <person name="Venkatesh B."/>
            <person name="Lee A.P."/>
            <person name="Ravi V."/>
            <person name="Maurya A.K."/>
            <person name="Lian M.M."/>
            <person name="Swann J.B."/>
            <person name="Ohta Y."/>
            <person name="Flajnik M.F."/>
            <person name="Sutoh Y."/>
            <person name="Kasahara M."/>
            <person name="Hoon S."/>
            <person name="Gangu V."/>
            <person name="Roy S.W."/>
            <person name="Irimia M."/>
            <person name="Korzh V."/>
            <person name="Kondrychyn I."/>
            <person name="Lim Z.W."/>
            <person name="Tay B.H."/>
            <person name="Tohari S."/>
            <person name="Kong K.W."/>
            <person name="Ho S."/>
            <person name="Lorente-Galdos B."/>
            <person name="Quilez J."/>
            <person name="Marques-Bonet T."/>
            <person name="Raney B.J."/>
            <person name="Ingham P.W."/>
            <person name="Tay A."/>
            <person name="Hillier L.W."/>
            <person name="Minx P."/>
            <person name="Boehm T."/>
            <person name="Wilson R.K."/>
            <person name="Brenner S."/>
            <person name="Warren W.C."/>
        </authorList>
    </citation>
    <scope>NUCLEOTIDE SEQUENCE</scope>
    <source>
        <tissue evidence="15">Brain</tissue>
    </source>
</reference>
<dbReference type="InterPro" id="IPR036691">
    <property type="entry name" value="Endo/exonu/phosph_ase_sf"/>
</dbReference>
<keyword evidence="7" id="KW-0227">DNA damage</keyword>
<comment type="subcellular location">
    <subcellularLocation>
        <location evidence="3">Nucleus</location>
        <location evidence="3">PML body</location>
    </subcellularLocation>
</comment>
<proteinExistence type="evidence at transcript level"/>
<evidence type="ECO:0000256" key="1">
    <source>
        <dbReference type="ARBA" id="ARBA00001936"/>
    </source>
</evidence>
<accession>V9KSQ3</accession>
<comment type="cofactor">
    <cofactor evidence="2">
        <name>Mg(2+)</name>
        <dbReference type="ChEBI" id="CHEBI:18420"/>
    </cofactor>
</comment>
<evidence type="ECO:0000256" key="11">
    <source>
        <dbReference type="ARBA" id="ARBA00023242"/>
    </source>
</evidence>
<dbReference type="GO" id="GO:0006302">
    <property type="term" value="P:double-strand break repair"/>
    <property type="evidence" value="ECO:0007669"/>
    <property type="project" value="TreeGrafter"/>
</dbReference>
<evidence type="ECO:0000256" key="9">
    <source>
        <dbReference type="ARBA" id="ARBA00022842"/>
    </source>
</evidence>
<dbReference type="Gene3D" id="3.60.10.10">
    <property type="entry name" value="Endonuclease/exonuclease/phosphatase"/>
    <property type="match status" value="1"/>
</dbReference>
<sequence>MQYENQNDFEENLFLLQAASSEDGNILGGRVQCAGSMRALNSYFDSDVQPSSSAMETPSQLDEGASSQVIDLTDKDKVKTDNVKTDKDISEQEQVDESRISLLTWNIDGLDQKNIQERARAVCSLIALYTPDIVFLQEVIPPYYNYLKKRAVSYTIIPADEEGYYTAIMLKKSRVKLLKQEITPFLSTSMERNLLIVQVNIAGNELCLMTSHLESTKDHSRERVRQLQTVMKKMQDAAETATVIFGGDTNLRDHEVTKLGGLKAGISDVWEYLGKPEYCQYTWDTQNNNNLEACYKCRLRFDRVFFRAGTETQIIPQQMELVGLDKLECGRFPSDHWGILCDFDVIL</sequence>
<feature type="compositionally biased region" description="Polar residues" evidence="13">
    <location>
        <begin position="48"/>
        <end position="68"/>
    </location>
</feature>
<dbReference type="GO" id="GO:0005737">
    <property type="term" value="C:cytoplasm"/>
    <property type="evidence" value="ECO:0007669"/>
    <property type="project" value="TreeGrafter"/>
</dbReference>
<comment type="cofactor">
    <cofactor evidence="1">
        <name>Mn(2+)</name>
        <dbReference type="ChEBI" id="CHEBI:29035"/>
    </cofactor>
</comment>
<organism evidence="15">
    <name type="scientific">Callorhinchus milii</name>
    <name type="common">Ghost shark</name>
    <dbReference type="NCBI Taxonomy" id="7868"/>
    <lineage>
        <taxon>Eukaryota</taxon>
        <taxon>Metazoa</taxon>
        <taxon>Chordata</taxon>
        <taxon>Craniata</taxon>
        <taxon>Vertebrata</taxon>
        <taxon>Chondrichthyes</taxon>
        <taxon>Holocephali</taxon>
        <taxon>Chimaeriformes</taxon>
        <taxon>Callorhinchidae</taxon>
        <taxon>Callorhinchus</taxon>
    </lineage>
</organism>
<dbReference type="Pfam" id="PF03372">
    <property type="entry name" value="Exo_endo_phos"/>
    <property type="match status" value="1"/>
</dbReference>
<evidence type="ECO:0000256" key="12">
    <source>
        <dbReference type="ARBA" id="ARBA00031304"/>
    </source>
</evidence>
<evidence type="ECO:0000256" key="10">
    <source>
        <dbReference type="ARBA" id="ARBA00023204"/>
    </source>
</evidence>
<evidence type="ECO:0000256" key="13">
    <source>
        <dbReference type="SAM" id="MobiDB-lite"/>
    </source>
</evidence>
<dbReference type="PANTHER" id="PTHR15822">
    <property type="entry name" value="TRAF AND TNF RECEPTOR-ASSOCIATED PROTEIN"/>
    <property type="match status" value="1"/>
</dbReference>
<evidence type="ECO:0000256" key="5">
    <source>
        <dbReference type="ARBA" id="ARBA00022722"/>
    </source>
</evidence>
<dbReference type="InterPro" id="IPR005135">
    <property type="entry name" value="Endo/exonuclease/phosphatase"/>
</dbReference>
<dbReference type="GO" id="GO:0070260">
    <property type="term" value="F:5'-tyrosyl-DNA phosphodiesterase activity"/>
    <property type="evidence" value="ECO:0007669"/>
    <property type="project" value="TreeGrafter"/>
</dbReference>
<dbReference type="GO" id="GO:0004518">
    <property type="term" value="F:nuclease activity"/>
    <property type="evidence" value="ECO:0007669"/>
    <property type="project" value="UniProtKB-KW"/>
</dbReference>
<evidence type="ECO:0000256" key="3">
    <source>
        <dbReference type="ARBA" id="ARBA00004322"/>
    </source>
</evidence>
<evidence type="ECO:0000256" key="8">
    <source>
        <dbReference type="ARBA" id="ARBA00022801"/>
    </source>
</evidence>
<evidence type="ECO:0000259" key="14">
    <source>
        <dbReference type="Pfam" id="PF03372"/>
    </source>
</evidence>
<evidence type="ECO:0000256" key="7">
    <source>
        <dbReference type="ARBA" id="ARBA00022763"/>
    </source>
</evidence>
<dbReference type="CDD" id="cd09080">
    <property type="entry name" value="TDP2"/>
    <property type="match status" value="1"/>
</dbReference>
<dbReference type="PANTHER" id="PTHR15822:SF4">
    <property type="entry name" value="TYROSYL-DNA PHOSPHODIESTERASE 2"/>
    <property type="match status" value="1"/>
</dbReference>
<keyword evidence="10" id="KW-0234">DNA repair</keyword>
<dbReference type="FunFam" id="3.60.10.10:FF:000024">
    <property type="entry name" value="Tyrosyl-DNA phosphodiesterase 2"/>
    <property type="match status" value="1"/>
</dbReference>
<evidence type="ECO:0000256" key="4">
    <source>
        <dbReference type="ARBA" id="ARBA00017870"/>
    </source>
</evidence>
<dbReference type="GO" id="GO:0016605">
    <property type="term" value="C:PML body"/>
    <property type="evidence" value="ECO:0007669"/>
    <property type="project" value="UniProtKB-SubCell"/>
</dbReference>